<sequence length="187" mass="20149">MKPFNLSSLKKTLQQFSYPGEALQSLSTNTSILNTATGTCVPQVDLDGGPCSLVWRDGENLPPDVEWSDFGDELIPRLNPALERAMASLPVGGLPQDGPHNDLTLPANGSFLSQSQAPRRRQDELPTTASGKLMTKGLSRISKVLPQLRDDLMCSSTSTTSCTVAHVGPARPDTRKSHVQQMHIAGE</sequence>
<dbReference type="AlphaFoldDB" id="A0A8H6Z3U2"/>
<accession>A0A8H6Z3U2</accession>
<evidence type="ECO:0000313" key="2">
    <source>
        <dbReference type="EMBL" id="KAF7370192.1"/>
    </source>
</evidence>
<reference evidence="2" key="1">
    <citation type="submission" date="2020-05" db="EMBL/GenBank/DDBJ databases">
        <title>Mycena genomes resolve the evolution of fungal bioluminescence.</title>
        <authorList>
            <person name="Tsai I.J."/>
        </authorList>
    </citation>
    <scope>NUCLEOTIDE SEQUENCE</scope>
    <source>
        <strain evidence="2">160909Yilan</strain>
    </source>
</reference>
<comment type="caution">
    <text evidence="2">The sequence shown here is derived from an EMBL/GenBank/DDBJ whole genome shotgun (WGS) entry which is preliminary data.</text>
</comment>
<keyword evidence="3" id="KW-1185">Reference proteome</keyword>
<evidence type="ECO:0000256" key="1">
    <source>
        <dbReference type="SAM" id="MobiDB-lite"/>
    </source>
</evidence>
<name>A0A8H6Z3U2_9AGAR</name>
<dbReference type="Proteomes" id="UP000623467">
    <property type="component" value="Unassembled WGS sequence"/>
</dbReference>
<protein>
    <submittedName>
        <fullName evidence="2">Uncharacterized protein</fullName>
    </submittedName>
</protein>
<feature type="region of interest" description="Disordered" evidence="1">
    <location>
        <begin position="95"/>
        <end position="130"/>
    </location>
</feature>
<dbReference type="EMBL" id="JACAZH010000004">
    <property type="protein sequence ID" value="KAF7370192.1"/>
    <property type="molecule type" value="Genomic_DNA"/>
</dbReference>
<gene>
    <name evidence="2" type="ORF">MSAN_00649900</name>
</gene>
<evidence type="ECO:0000313" key="3">
    <source>
        <dbReference type="Proteomes" id="UP000623467"/>
    </source>
</evidence>
<proteinExistence type="predicted"/>
<organism evidence="2 3">
    <name type="scientific">Mycena sanguinolenta</name>
    <dbReference type="NCBI Taxonomy" id="230812"/>
    <lineage>
        <taxon>Eukaryota</taxon>
        <taxon>Fungi</taxon>
        <taxon>Dikarya</taxon>
        <taxon>Basidiomycota</taxon>
        <taxon>Agaricomycotina</taxon>
        <taxon>Agaricomycetes</taxon>
        <taxon>Agaricomycetidae</taxon>
        <taxon>Agaricales</taxon>
        <taxon>Marasmiineae</taxon>
        <taxon>Mycenaceae</taxon>
        <taxon>Mycena</taxon>
    </lineage>
</organism>